<dbReference type="EMBL" id="JAWDGP010004927">
    <property type="protein sequence ID" value="KAK3761261.1"/>
    <property type="molecule type" value="Genomic_DNA"/>
</dbReference>
<organism evidence="1 2">
    <name type="scientific">Elysia crispata</name>
    <name type="common">lettuce slug</name>
    <dbReference type="NCBI Taxonomy" id="231223"/>
    <lineage>
        <taxon>Eukaryota</taxon>
        <taxon>Metazoa</taxon>
        <taxon>Spiralia</taxon>
        <taxon>Lophotrochozoa</taxon>
        <taxon>Mollusca</taxon>
        <taxon>Gastropoda</taxon>
        <taxon>Heterobranchia</taxon>
        <taxon>Euthyneura</taxon>
        <taxon>Panpulmonata</taxon>
        <taxon>Sacoglossa</taxon>
        <taxon>Placobranchoidea</taxon>
        <taxon>Plakobranchidae</taxon>
        <taxon>Elysia</taxon>
    </lineage>
</organism>
<comment type="caution">
    <text evidence="1">The sequence shown here is derived from an EMBL/GenBank/DDBJ whole genome shotgun (WGS) entry which is preliminary data.</text>
</comment>
<evidence type="ECO:0000313" key="2">
    <source>
        <dbReference type="Proteomes" id="UP001283361"/>
    </source>
</evidence>
<proteinExistence type="predicted"/>
<dbReference type="Proteomes" id="UP001283361">
    <property type="component" value="Unassembled WGS sequence"/>
</dbReference>
<keyword evidence="2" id="KW-1185">Reference proteome</keyword>
<reference evidence="1" key="1">
    <citation type="journal article" date="2023" name="G3 (Bethesda)">
        <title>A reference genome for the long-term kleptoplast-retaining sea slug Elysia crispata morphotype clarki.</title>
        <authorList>
            <person name="Eastman K.E."/>
            <person name="Pendleton A.L."/>
            <person name="Shaikh M.A."/>
            <person name="Suttiyut T."/>
            <person name="Ogas R."/>
            <person name="Tomko P."/>
            <person name="Gavelis G."/>
            <person name="Widhalm J.R."/>
            <person name="Wisecaver J.H."/>
        </authorList>
    </citation>
    <scope>NUCLEOTIDE SEQUENCE</scope>
    <source>
        <strain evidence="1">ECLA1</strain>
    </source>
</reference>
<name>A0AAE0Z335_9GAST</name>
<protein>
    <submittedName>
        <fullName evidence="1">Uncharacterized protein</fullName>
    </submittedName>
</protein>
<evidence type="ECO:0000313" key="1">
    <source>
        <dbReference type="EMBL" id="KAK3761261.1"/>
    </source>
</evidence>
<accession>A0AAE0Z335</accession>
<sequence>MSERHDISGDNTRLSTDVKEIGLHRMYHLGLHLAQIHAKLKTRHPLTFDLFLSHWVYWSLQLCSWTFTRQSG</sequence>
<dbReference type="AlphaFoldDB" id="A0AAE0Z335"/>
<gene>
    <name evidence="1" type="ORF">RRG08_022660</name>
</gene>